<dbReference type="Gene3D" id="1.10.730.10">
    <property type="entry name" value="Isoleucyl-tRNA Synthetase, Domain 1"/>
    <property type="match status" value="1"/>
</dbReference>
<evidence type="ECO:0000259" key="1">
    <source>
        <dbReference type="SMART" id="SM00836"/>
    </source>
</evidence>
<feature type="domain" description="DALR anticodon binding" evidence="1">
    <location>
        <begin position="270"/>
        <end position="405"/>
    </location>
</feature>
<dbReference type="InterPro" id="IPR037380">
    <property type="entry name" value="DALRD3"/>
</dbReference>
<dbReference type="GO" id="GO:0004814">
    <property type="term" value="F:arginine-tRNA ligase activity"/>
    <property type="evidence" value="ECO:0007669"/>
    <property type="project" value="InterPro"/>
</dbReference>
<dbReference type="PANTHER" id="PTHR16043:SF1">
    <property type="entry name" value="DALR ANTICODON-BINDING DOMAIN-CONTAINING PROTEIN 3"/>
    <property type="match status" value="1"/>
</dbReference>
<dbReference type="InterPro" id="IPR009080">
    <property type="entry name" value="tRNAsynth_Ia_anticodon-bd"/>
</dbReference>
<dbReference type="GO" id="GO:0006420">
    <property type="term" value="P:arginyl-tRNA aminoacylation"/>
    <property type="evidence" value="ECO:0007669"/>
    <property type="project" value="InterPro"/>
</dbReference>
<proteinExistence type="predicted"/>
<dbReference type="AlphaFoldDB" id="A0A182RYD1"/>
<dbReference type="EnsemblMetazoa" id="AFUN011304-RA">
    <property type="protein sequence ID" value="AFUN011304-PA"/>
    <property type="gene ID" value="AFUN011304"/>
</dbReference>
<dbReference type="PANTHER" id="PTHR16043">
    <property type="entry name" value="DALRD3 PROTEIN"/>
    <property type="match status" value="1"/>
</dbReference>
<dbReference type="GO" id="GO:0005524">
    <property type="term" value="F:ATP binding"/>
    <property type="evidence" value="ECO:0007669"/>
    <property type="project" value="InterPro"/>
</dbReference>
<sequence>MDGILSETQKLLSSYLEDRGHSVAIKMLDKNLFQMGDLLVKSKTDSELLVDVQALITASKCWPLPIAAITIMENSAHIWFDRASAFRTAFTLKEWDFNRRTTTNGEKIYVEEPTAKECDTISMAEFRANILRKTIKNCFLYGGYTIIENTDLHDDDIPSDVMHVKVVHQTNKSTPKPHVEVLCGAVLTGHEIQNAAKYIQLRANDMHMTALHRYGLRMPNTIKLQELVSSLGRSAAIVDMLQTKHANVIDMRTQQEIMRNHCTSKGASFILYNYARLATILKKHAVLVQQGQLPDVPPVHEVDFSLLVEPEEWQLLYAYLMRFPNIIRLTIGYGKSPQIAPYHMLSFTLCLIKCLSKYYRRVRILTENRPRLQPVMFARLCLIRAVFDMLKVILDIFDLEPIEEM</sequence>
<dbReference type="GO" id="GO:0106217">
    <property type="term" value="P:tRNA C3-cytosine methylation"/>
    <property type="evidence" value="ECO:0007669"/>
    <property type="project" value="TreeGrafter"/>
</dbReference>
<dbReference type="GO" id="GO:0000049">
    <property type="term" value="F:tRNA binding"/>
    <property type="evidence" value="ECO:0007669"/>
    <property type="project" value="TreeGrafter"/>
</dbReference>
<name>A0A182RYD1_ANOFN</name>
<dbReference type="STRING" id="62324.A0A182RYD1"/>
<accession>A0A182RYD1</accession>
<dbReference type="Pfam" id="PF05746">
    <property type="entry name" value="DALR_1"/>
    <property type="match status" value="1"/>
</dbReference>
<dbReference type="SMART" id="SM00836">
    <property type="entry name" value="DALR_1"/>
    <property type="match status" value="1"/>
</dbReference>
<protein>
    <submittedName>
        <fullName evidence="2">DALR_1 domain-containing protein</fullName>
    </submittedName>
</protein>
<reference evidence="2" key="1">
    <citation type="submission" date="2020-05" db="UniProtKB">
        <authorList>
            <consortium name="EnsemblMetazoa"/>
        </authorList>
    </citation>
    <scope>IDENTIFICATION</scope>
    <source>
        <strain evidence="2">FUMOZ</strain>
    </source>
</reference>
<dbReference type="InterPro" id="IPR008909">
    <property type="entry name" value="DALR_anticod-bd"/>
</dbReference>
<dbReference type="VEuPathDB" id="VectorBase:AFUN011304"/>
<organism evidence="2">
    <name type="scientific">Anopheles funestus</name>
    <name type="common">African malaria mosquito</name>
    <dbReference type="NCBI Taxonomy" id="62324"/>
    <lineage>
        <taxon>Eukaryota</taxon>
        <taxon>Metazoa</taxon>
        <taxon>Ecdysozoa</taxon>
        <taxon>Arthropoda</taxon>
        <taxon>Hexapoda</taxon>
        <taxon>Insecta</taxon>
        <taxon>Pterygota</taxon>
        <taxon>Neoptera</taxon>
        <taxon>Endopterygota</taxon>
        <taxon>Diptera</taxon>
        <taxon>Nematocera</taxon>
        <taxon>Culicoidea</taxon>
        <taxon>Culicidae</taxon>
        <taxon>Anophelinae</taxon>
        <taxon>Anopheles</taxon>
    </lineage>
</organism>
<dbReference type="SUPFAM" id="SSF47323">
    <property type="entry name" value="Anticodon-binding domain of a subclass of class I aminoacyl-tRNA synthetases"/>
    <property type="match status" value="1"/>
</dbReference>
<evidence type="ECO:0000313" key="2">
    <source>
        <dbReference type="EnsemblMetazoa" id="AFUN011304-PA"/>
    </source>
</evidence>
<dbReference type="VEuPathDB" id="VectorBase:AFUN2_010022"/>